<dbReference type="Proteomes" id="UP000766246">
    <property type="component" value="Unassembled WGS sequence"/>
</dbReference>
<sequence>MGKICPICGKEHELSVYTRKAKTIIKGIEVEYDEQYYLCSNKKNDNEFATASMENANLLNARNAYRIQMGLLTSDEIVEIREKYGLSQVDLSQILGWGEATISRYESKAIQDSAYDNILRLIKNNPVMLYYFYFKNNMAINENKKEIIKHKLEEELESKGRDSLVRSKLESYYLNYSTPSIENGYKELDIDKLEQVINYIAMNVDNLYKVKLMKFLWYIDVYCFQATGKSMTGLVYAHAKMGALPLGHDAILTLDEVICVEEETEDYDNTRFHIIFNDKLRLDMLTKADKKIIDKVVDKFKEKKTKFIVDYMHKEEAYIHTEDEEIISFEWAKYVK</sequence>
<dbReference type="InterPro" id="IPR022452">
    <property type="entry name" value="MqsA"/>
</dbReference>
<dbReference type="NCBIfam" id="TIGR03830">
    <property type="entry name" value="CxxCG_CxxCG_HTH"/>
    <property type="match status" value="1"/>
</dbReference>
<proteinExistence type="predicted"/>
<dbReference type="Pfam" id="PF13274">
    <property type="entry name" value="SocA_Panacea"/>
    <property type="match status" value="1"/>
</dbReference>
<dbReference type="PROSITE" id="PS50943">
    <property type="entry name" value="HTH_CROC1"/>
    <property type="match status" value="1"/>
</dbReference>
<dbReference type="InterPro" id="IPR010982">
    <property type="entry name" value="Lambda_DNA-bd_dom_sf"/>
</dbReference>
<dbReference type="SUPFAM" id="SSF47413">
    <property type="entry name" value="lambda repressor-like DNA-binding domains"/>
    <property type="match status" value="1"/>
</dbReference>
<dbReference type="EMBL" id="SVER01000007">
    <property type="protein sequence ID" value="MBE5918926.1"/>
    <property type="molecule type" value="Genomic_DNA"/>
</dbReference>
<feature type="domain" description="HTH cro/C1-type" evidence="1">
    <location>
        <begin position="77"/>
        <end position="107"/>
    </location>
</feature>
<dbReference type="Pfam" id="PF15731">
    <property type="entry name" value="MqsA_antitoxin"/>
    <property type="match status" value="1"/>
</dbReference>
<dbReference type="InterPro" id="IPR032758">
    <property type="entry name" value="MqsA/HigA-2"/>
</dbReference>
<evidence type="ECO:0000313" key="3">
    <source>
        <dbReference type="Proteomes" id="UP000766246"/>
    </source>
</evidence>
<name>A0A927U5Y7_9FIRM</name>
<dbReference type="InterPro" id="IPR001387">
    <property type="entry name" value="Cro/C1-type_HTH"/>
</dbReference>
<dbReference type="SMART" id="SM00530">
    <property type="entry name" value="HTH_XRE"/>
    <property type="match status" value="1"/>
</dbReference>
<reference evidence="2" key="1">
    <citation type="submission" date="2019-04" db="EMBL/GenBank/DDBJ databases">
        <title>Evolution of Biomass-Degrading Anaerobic Consortia Revealed by Metagenomics.</title>
        <authorList>
            <person name="Peng X."/>
        </authorList>
    </citation>
    <scope>NUCLEOTIDE SEQUENCE</scope>
    <source>
        <strain evidence="2">SIG311</strain>
    </source>
</reference>
<organism evidence="2 3">
    <name type="scientific">Pseudobutyrivibrio ruminis</name>
    <dbReference type="NCBI Taxonomy" id="46206"/>
    <lineage>
        <taxon>Bacteria</taxon>
        <taxon>Bacillati</taxon>
        <taxon>Bacillota</taxon>
        <taxon>Clostridia</taxon>
        <taxon>Lachnospirales</taxon>
        <taxon>Lachnospiraceae</taxon>
        <taxon>Pseudobutyrivibrio</taxon>
    </lineage>
</organism>
<dbReference type="InterPro" id="IPR025272">
    <property type="entry name" value="SocA_Panacea"/>
</dbReference>
<accession>A0A927U5Y7</accession>
<gene>
    <name evidence="2" type="ORF">E7272_03690</name>
</gene>
<dbReference type="GO" id="GO:0003677">
    <property type="term" value="F:DNA binding"/>
    <property type="evidence" value="ECO:0007669"/>
    <property type="project" value="InterPro"/>
</dbReference>
<dbReference type="CDD" id="cd00093">
    <property type="entry name" value="HTH_XRE"/>
    <property type="match status" value="1"/>
</dbReference>
<comment type="caution">
    <text evidence="2">The sequence shown here is derived from an EMBL/GenBank/DDBJ whole genome shotgun (WGS) entry which is preliminary data.</text>
</comment>
<evidence type="ECO:0000313" key="2">
    <source>
        <dbReference type="EMBL" id="MBE5918926.1"/>
    </source>
</evidence>
<dbReference type="AlphaFoldDB" id="A0A927U5Y7"/>
<dbReference type="Gene3D" id="1.10.260.40">
    <property type="entry name" value="lambda repressor-like DNA-binding domains"/>
    <property type="match status" value="1"/>
</dbReference>
<evidence type="ECO:0000259" key="1">
    <source>
        <dbReference type="PROSITE" id="PS50943"/>
    </source>
</evidence>
<protein>
    <submittedName>
        <fullName evidence="2">DUF4065 domain-containing protein</fullName>
    </submittedName>
</protein>